<evidence type="ECO:0000313" key="1">
    <source>
        <dbReference type="EMBL" id="EAZ93353.1"/>
    </source>
</evidence>
<name>A3IHS1_9CHRO</name>
<dbReference type="Proteomes" id="UP000003781">
    <property type="component" value="Unassembled WGS sequence"/>
</dbReference>
<comment type="caution">
    <text evidence="1">The sequence shown here is derived from an EMBL/GenBank/DDBJ whole genome shotgun (WGS) entry which is preliminary data.</text>
</comment>
<proteinExistence type="predicted"/>
<dbReference type="AlphaFoldDB" id="A3IHS1"/>
<dbReference type="EMBL" id="AAXW01000002">
    <property type="protein sequence ID" value="EAZ93353.1"/>
    <property type="molecule type" value="Genomic_DNA"/>
</dbReference>
<protein>
    <submittedName>
        <fullName evidence="1">Uncharacterized protein</fullName>
    </submittedName>
</protein>
<evidence type="ECO:0000313" key="2">
    <source>
        <dbReference type="Proteomes" id="UP000003781"/>
    </source>
</evidence>
<gene>
    <name evidence="1" type="ORF">CY0110_16197</name>
</gene>
<sequence>MISGIARPFNDIILTVIFFKFKGFSVFNFPCATININDQITSVKFLTNFLNKL</sequence>
<reference evidence="1 2" key="1">
    <citation type="submission" date="2007-03" db="EMBL/GenBank/DDBJ databases">
        <authorList>
            <person name="Stal L."/>
            <person name="Ferriera S."/>
            <person name="Johnson J."/>
            <person name="Kravitz S."/>
            <person name="Beeson K."/>
            <person name="Sutton G."/>
            <person name="Rogers Y.-H."/>
            <person name="Friedman R."/>
            <person name="Frazier M."/>
            <person name="Venter J.C."/>
        </authorList>
    </citation>
    <scope>NUCLEOTIDE SEQUENCE [LARGE SCALE GENOMIC DNA]</scope>
    <source>
        <strain evidence="1 2">CCY0110</strain>
    </source>
</reference>
<keyword evidence="2" id="KW-1185">Reference proteome</keyword>
<organism evidence="1 2">
    <name type="scientific">Crocosphaera chwakensis CCY0110</name>
    <dbReference type="NCBI Taxonomy" id="391612"/>
    <lineage>
        <taxon>Bacteria</taxon>
        <taxon>Bacillati</taxon>
        <taxon>Cyanobacteriota</taxon>
        <taxon>Cyanophyceae</taxon>
        <taxon>Oscillatoriophycideae</taxon>
        <taxon>Chroococcales</taxon>
        <taxon>Aphanothecaceae</taxon>
        <taxon>Crocosphaera</taxon>
        <taxon>Crocosphaera chwakensis</taxon>
    </lineage>
</organism>
<accession>A3IHS1</accession>